<evidence type="ECO:0000256" key="1">
    <source>
        <dbReference type="SAM" id="Phobius"/>
    </source>
</evidence>
<keyword evidence="3" id="KW-1185">Reference proteome</keyword>
<comment type="caution">
    <text evidence="2">The sequence shown here is derived from an EMBL/GenBank/DDBJ whole genome shotgun (WGS) entry which is preliminary data.</text>
</comment>
<reference evidence="2 3" key="1">
    <citation type="submission" date="2017-06" db="EMBL/GenBank/DDBJ databases">
        <title>Genome sequencing of cyanobaciteial culture collection at National Institute for Environmental Studies (NIES).</title>
        <authorList>
            <person name="Hirose Y."/>
            <person name="Shimura Y."/>
            <person name="Fujisawa T."/>
            <person name="Nakamura Y."/>
            <person name="Kawachi M."/>
        </authorList>
    </citation>
    <scope>NUCLEOTIDE SEQUENCE [LARGE SCALE GENOMIC DNA]</scope>
    <source>
        <strain evidence="2 3">NIES-4072</strain>
    </source>
</reference>
<keyword evidence="1" id="KW-1133">Transmembrane helix</keyword>
<organism evidence="2 3">
    <name type="scientific">Nostoc commune NIES-4072</name>
    <dbReference type="NCBI Taxonomy" id="2005467"/>
    <lineage>
        <taxon>Bacteria</taxon>
        <taxon>Bacillati</taxon>
        <taxon>Cyanobacteriota</taxon>
        <taxon>Cyanophyceae</taxon>
        <taxon>Nostocales</taxon>
        <taxon>Nostocaceae</taxon>
        <taxon>Nostoc</taxon>
    </lineage>
</organism>
<keyword evidence="1" id="KW-0812">Transmembrane</keyword>
<dbReference type="Proteomes" id="UP000245124">
    <property type="component" value="Unassembled WGS sequence"/>
</dbReference>
<protein>
    <submittedName>
        <fullName evidence="2">Uncharacterized protein</fullName>
    </submittedName>
</protein>
<sequence>MHLLTEVCFYSGVATLSLIGGVAAVISPLGVGLFTVGLVMYVNQNKQ</sequence>
<gene>
    <name evidence="2" type="ORF">NIES4072_73490</name>
</gene>
<dbReference type="AlphaFoldDB" id="A0A2R5FXZ9"/>
<evidence type="ECO:0000313" key="3">
    <source>
        <dbReference type="Proteomes" id="UP000245124"/>
    </source>
</evidence>
<keyword evidence="1" id="KW-0472">Membrane</keyword>
<evidence type="ECO:0000313" key="2">
    <source>
        <dbReference type="EMBL" id="GBG23637.1"/>
    </source>
</evidence>
<proteinExistence type="predicted"/>
<dbReference type="RefSeq" id="WP_181374386.1">
    <property type="nucleotide sequence ID" value="NZ_BDUD01000007.1"/>
</dbReference>
<feature type="transmembrane region" description="Helical" evidence="1">
    <location>
        <begin position="12"/>
        <end position="42"/>
    </location>
</feature>
<name>A0A2R5FXZ9_NOSCO</name>
<accession>A0A2R5FXZ9</accession>
<dbReference type="EMBL" id="BDUD01000007">
    <property type="protein sequence ID" value="GBG23637.1"/>
    <property type="molecule type" value="Genomic_DNA"/>
</dbReference>